<dbReference type="Pfam" id="PF00561">
    <property type="entry name" value="Abhydrolase_1"/>
    <property type="match status" value="1"/>
</dbReference>
<dbReference type="Gene3D" id="3.40.50.1820">
    <property type="entry name" value="alpha/beta hydrolase"/>
    <property type="match status" value="1"/>
</dbReference>
<keyword evidence="3" id="KW-1185">Reference proteome</keyword>
<feature type="domain" description="AB hydrolase-1" evidence="1">
    <location>
        <begin position="33"/>
        <end position="272"/>
    </location>
</feature>
<dbReference type="InterPro" id="IPR000639">
    <property type="entry name" value="Epox_hydrolase-like"/>
</dbReference>
<dbReference type="SUPFAM" id="SSF53474">
    <property type="entry name" value="alpha/beta-Hydrolases"/>
    <property type="match status" value="1"/>
</dbReference>
<dbReference type="PANTHER" id="PTHR46438">
    <property type="entry name" value="ALPHA/BETA-HYDROLASES SUPERFAMILY PROTEIN"/>
    <property type="match status" value="1"/>
</dbReference>
<dbReference type="Proteomes" id="UP001064971">
    <property type="component" value="Plasmid pDAETH-1"/>
</dbReference>
<gene>
    <name evidence="2" type="ORF">DAETH_33920</name>
</gene>
<protein>
    <submittedName>
        <fullName evidence="2">Hydrolase</fullName>
    </submittedName>
</protein>
<keyword evidence="2" id="KW-0378">Hydrolase</keyword>
<dbReference type="GO" id="GO:0016787">
    <property type="term" value="F:hydrolase activity"/>
    <property type="evidence" value="ECO:0007669"/>
    <property type="project" value="UniProtKB-KW"/>
</dbReference>
<dbReference type="InterPro" id="IPR000073">
    <property type="entry name" value="AB_hydrolase_1"/>
</dbReference>
<geneLocation type="plasmid" evidence="2 3">
    <name>pDAETH-1</name>
</geneLocation>
<dbReference type="PRINTS" id="PR00412">
    <property type="entry name" value="EPOXHYDRLASE"/>
</dbReference>
<keyword evidence="2" id="KW-0614">Plasmid</keyword>
<dbReference type="EMBL" id="AP026561">
    <property type="protein sequence ID" value="BDP43423.1"/>
    <property type="molecule type" value="Genomic_DNA"/>
</dbReference>
<evidence type="ECO:0000313" key="2">
    <source>
        <dbReference type="EMBL" id="BDP43423.1"/>
    </source>
</evidence>
<dbReference type="InterPro" id="IPR029058">
    <property type="entry name" value="AB_hydrolase_fold"/>
</dbReference>
<sequence>MTAPVSAPAVHPAPTFTEVGGVRTRYVVQGDGPPLLLLHGIGRSLEDWSANIAPLAEHYRVYALDLIGFGYTDKPDVPYSLGGLARFAAHFLDAVGETRPVALMGNSLGGAVAQRFAVAYPERTRALILVNSAGFGREVAAVLRALSVPRLGELLLRPTARNARQTVRSLFHDPTFATEERISRALDLSRQPHAARAFLRVLRDLGDWRGAKAAWREELQERLVRQGVPTLIIWGDHDVILPARLLEAARKSHPHARTHLFRDTGHMPQLERADTFNRLVLDFLQEVPA</sequence>
<evidence type="ECO:0000259" key="1">
    <source>
        <dbReference type="Pfam" id="PF00561"/>
    </source>
</evidence>
<name>A0ABM8AI41_9DEIO</name>
<accession>A0ABM8AI41</accession>
<organism evidence="2 3">
    <name type="scientific">Deinococcus aetherius</name>
    <dbReference type="NCBI Taxonomy" id="200252"/>
    <lineage>
        <taxon>Bacteria</taxon>
        <taxon>Thermotogati</taxon>
        <taxon>Deinococcota</taxon>
        <taxon>Deinococci</taxon>
        <taxon>Deinococcales</taxon>
        <taxon>Deinococcaceae</taxon>
        <taxon>Deinococcus</taxon>
    </lineage>
</organism>
<reference evidence="2" key="1">
    <citation type="submission" date="2022-07" db="EMBL/GenBank/DDBJ databases">
        <title>Complete Genome Sequence of the Radioresistant Bacterium Deinococcus aetherius ST0316, Isolated from the Air Dust collected in Lower Stratosphere above Japan.</title>
        <authorList>
            <person name="Satoh K."/>
            <person name="Hagiwara K."/>
            <person name="Katsumata K."/>
            <person name="Kubo A."/>
            <person name="Yokobori S."/>
            <person name="Yamagishi A."/>
            <person name="Oono Y."/>
            <person name="Narumi I."/>
        </authorList>
    </citation>
    <scope>NUCLEOTIDE SEQUENCE</scope>
    <source>
        <strain evidence="2">ST0316</strain>
        <plasmid evidence="2">pDAETH-1</plasmid>
    </source>
</reference>
<proteinExistence type="predicted"/>
<evidence type="ECO:0000313" key="3">
    <source>
        <dbReference type="Proteomes" id="UP001064971"/>
    </source>
</evidence>
<dbReference type="PRINTS" id="PR00111">
    <property type="entry name" value="ABHYDROLASE"/>
</dbReference>
<dbReference type="RefSeq" id="WP_264777905.1">
    <property type="nucleotide sequence ID" value="NZ_AP026561.1"/>
</dbReference>